<dbReference type="Pfam" id="PF05406">
    <property type="entry name" value="WGR"/>
    <property type="match status" value="1"/>
</dbReference>
<evidence type="ECO:0000313" key="2">
    <source>
        <dbReference type="EMBL" id="SER29342.1"/>
    </source>
</evidence>
<dbReference type="SUPFAM" id="SSF142921">
    <property type="entry name" value="WGR domain-like"/>
    <property type="match status" value="1"/>
</dbReference>
<dbReference type="EMBL" id="FOFG01000014">
    <property type="protein sequence ID" value="SER29342.1"/>
    <property type="molecule type" value="Genomic_DNA"/>
</dbReference>
<dbReference type="RefSeq" id="WP_092498641.1">
    <property type="nucleotide sequence ID" value="NZ_FOFG01000014.1"/>
</dbReference>
<dbReference type="GO" id="GO:0003677">
    <property type="term" value="F:DNA binding"/>
    <property type="evidence" value="ECO:0007669"/>
    <property type="project" value="UniProtKB-KW"/>
</dbReference>
<dbReference type="Gene3D" id="2.20.140.10">
    <property type="entry name" value="WGR domain"/>
    <property type="match status" value="1"/>
</dbReference>
<protein>
    <submittedName>
        <fullName evidence="2">WGR domain-containing protein, predicted DNA-binding domain in MolR</fullName>
    </submittedName>
</protein>
<organism evidence="2 3">
    <name type="scientific">Faunimonas pinastri</name>
    <dbReference type="NCBI Taxonomy" id="1855383"/>
    <lineage>
        <taxon>Bacteria</taxon>
        <taxon>Pseudomonadati</taxon>
        <taxon>Pseudomonadota</taxon>
        <taxon>Alphaproteobacteria</taxon>
        <taxon>Hyphomicrobiales</taxon>
        <taxon>Afifellaceae</taxon>
        <taxon>Faunimonas</taxon>
    </lineage>
</organism>
<dbReference type="STRING" id="1855383.SAMN05216548_114127"/>
<dbReference type="Proteomes" id="UP000199647">
    <property type="component" value="Unassembled WGS sequence"/>
</dbReference>
<dbReference type="InterPro" id="IPR036930">
    <property type="entry name" value="WGR_dom_sf"/>
</dbReference>
<name>A0A1H9N083_9HYPH</name>
<proteinExistence type="predicted"/>
<dbReference type="InterPro" id="IPR008893">
    <property type="entry name" value="WGR_domain"/>
</dbReference>
<dbReference type="AlphaFoldDB" id="A0A1H9N083"/>
<accession>A0A1H9N083</accession>
<evidence type="ECO:0000259" key="1">
    <source>
        <dbReference type="Pfam" id="PF05406"/>
    </source>
</evidence>
<feature type="domain" description="WGR" evidence="1">
    <location>
        <begin position="20"/>
        <end position="77"/>
    </location>
</feature>
<reference evidence="2 3" key="1">
    <citation type="submission" date="2016-10" db="EMBL/GenBank/DDBJ databases">
        <authorList>
            <person name="de Groot N.N."/>
        </authorList>
    </citation>
    <scope>NUCLEOTIDE SEQUENCE [LARGE SCALE GENOMIC DNA]</scope>
    <source>
        <strain evidence="2 3">A52C2</strain>
    </source>
</reference>
<sequence length="145" mass="16023">MFPVIVSRVSLRHRQGTKDYHLLRLTAADGTSVVVNRWGKAEAWGQTKVDRYANSLDAERNYNSKLRQKENGGYERELTKLNTTVVDLDALKGALGAWWTVMGKTLVDMLGGGISKVSDDAFAAEPEPEVTVADRVAANPDWGLF</sequence>
<keyword evidence="3" id="KW-1185">Reference proteome</keyword>
<gene>
    <name evidence="2" type="ORF">SAMN05216548_114127</name>
</gene>
<keyword evidence="2" id="KW-0238">DNA-binding</keyword>
<evidence type="ECO:0000313" key="3">
    <source>
        <dbReference type="Proteomes" id="UP000199647"/>
    </source>
</evidence>